<evidence type="ECO:0000313" key="5">
    <source>
        <dbReference type="Proteomes" id="UP000629098"/>
    </source>
</evidence>
<keyword evidence="5" id="KW-1185">Reference proteome</keyword>
<dbReference type="Gene3D" id="1.10.357.10">
    <property type="entry name" value="Tetracycline Repressor, domain 2"/>
    <property type="match status" value="1"/>
</dbReference>
<dbReference type="SUPFAM" id="SSF46689">
    <property type="entry name" value="Homeodomain-like"/>
    <property type="match status" value="1"/>
</dbReference>
<dbReference type="PANTHER" id="PTHR30055">
    <property type="entry name" value="HTH-TYPE TRANSCRIPTIONAL REGULATOR RUTR"/>
    <property type="match status" value="1"/>
</dbReference>
<feature type="domain" description="HTH tetR-type" evidence="3">
    <location>
        <begin position="19"/>
        <end position="79"/>
    </location>
</feature>
<comment type="caution">
    <text evidence="4">The sequence shown here is derived from an EMBL/GenBank/DDBJ whole genome shotgun (WGS) entry which is preliminary data.</text>
</comment>
<dbReference type="SUPFAM" id="SSF48498">
    <property type="entry name" value="Tetracyclin repressor-like, C-terminal domain"/>
    <property type="match status" value="1"/>
</dbReference>
<evidence type="ECO:0000259" key="3">
    <source>
        <dbReference type="PROSITE" id="PS50977"/>
    </source>
</evidence>
<evidence type="ECO:0000256" key="2">
    <source>
        <dbReference type="PROSITE-ProRule" id="PRU00335"/>
    </source>
</evidence>
<dbReference type="RefSeq" id="WP_190832343.1">
    <property type="nucleotide sequence ID" value="NZ_CAWPPI010000072.1"/>
</dbReference>
<keyword evidence="1 2" id="KW-0238">DNA-binding</keyword>
<dbReference type="Proteomes" id="UP000629098">
    <property type="component" value="Unassembled WGS sequence"/>
</dbReference>
<dbReference type="PANTHER" id="PTHR30055:SF226">
    <property type="entry name" value="HTH-TYPE TRANSCRIPTIONAL REGULATOR PKSA"/>
    <property type="match status" value="1"/>
</dbReference>
<gene>
    <name evidence="4" type="ORF">ICL16_22865</name>
</gene>
<dbReference type="InterPro" id="IPR001647">
    <property type="entry name" value="HTH_TetR"/>
</dbReference>
<dbReference type="Gene3D" id="1.10.10.60">
    <property type="entry name" value="Homeodomain-like"/>
    <property type="match status" value="1"/>
</dbReference>
<dbReference type="InterPro" id="IPR050109">
    <property type="entry name" value="HTH-type_TetR-like_transc_reg"/>
</dbReference>
<dbReference type="InterPro" id="IPR036271">
    <property type="entry name" value="Tet_transcr_reg_TetR-rel_C_sf"/>
</dbReference>
<evidence type="ECO:0000256" key="1">
    <source>
        <dbReference type="ARBA" id="ARBA00023125"/>
    </source>
</evidence>
<dbReference type="InterPro" id="IPR009057">
    <property type="entry name" value="Homeodomain-like_sf"/>
</dbReference>
<name>A0A8J6XPC1_9CYAN</name>
<dbReference type="PROSITE" id="PS50977">
    <property type="entry name" value="HTH_TETR_2"/>
    <property type="match status" value="1"/>
</dbReference>
<dbReference type="InterPro" id="IPR039536">
    <property type="entry name" value="TetR_C_Proteobacteria"/>
</dbReference>
<protein>
    <submittedName>
        <fullName evidence="4">TetR/AcrR family transcriptional regulator</fullName>
    </submittedName>
</protein>
<dbReference type="EMBL" id="JACXAE010000072">
    <property type="protein sequence ID" value="MBD2774831.1"/>
    <property type="molecule type" value="Genomic_DNA"/>
</dbReference>
<dbReference type="InterPro" id="IPR023772">
    <property type="entry name" value="DNA-bd_HTH_TetR-type_CS"/>
</dbReference>
<dbReference type="PRINTS" id="PR00455">
    <property type="entry name" value="HTHTETR"/>
</dbReference>
<proteinExistence type="predicted"/>
<dbReference type="AlphaFoldDB" id="A0A8J6XPC1"/>
<reference evidence="4" key="1">
    <citation type="submission" date="2020-09" db="EMBL/GenBank/DDBJ databases">
        <title>Iningainema tapete sp. nov. (Scytonemataceae, Cyanobacteria) from greenhouses in central Florida (USA) produces two types of nodularin with biosynthetic potential for microcystin-LR and anabaenopeptins.</title>
        <authorList>
            <person name="Berthold D.E."/>
            <person name="Lefler F.W."/>
            <person name="Huang I.-S."/>
            <person name="Abdulla H."/>
            <person name="Zimba P.V."/>
            <person name="Laughinghouse H.D. IV."/>
        </authorList>
    </citation>
    <scope>NUCLEOTIDE SEQUENCE</scope>
    <source>
        <strain evidence="4">BLCCT55</strain>
    </source>
</reference>
<dbReference type="Pfam" id="PF14246">
    <property type="entry name" value="TetR_C_7"/>
    <property type="match status" value="1"/>
</dbReference>
<dbReference type="PROSITE" id="PS01081">
    <property type="entry name" value="HTH_TETR_1"/>
    <property type="match status" value="1"/>
</dbReference>
<dbReference type="GO" id="GO:0000976">
    <property type="term" value="F:transcription cis-regulatory region binding"/>
    <property type="evidence" value="ECO:0007669"/>
    <property type="project" value="TreeGrafter"/>
</dbReference>
<evidence type="ECO:0000313" key="4">
    <source>
        <dbReference type="EMBL" id="MBD2774831.1"/>
    </source>
</evidence>
<sequence>MNAQSVNMQAKNSRQQQAVLRRDHLVDTALALFSEQGYDATSIKQIAVAAEVAVGLLYHYFPSKSAVLRAVCERHSFLPELRKLLLVEHGETTMLVLQDVAESFSALIDRKEAFFRLMVRESQSDPEVAASLHAVVEEGIGALGAYLETRVQVGELRPHDTTLTARMLLGTVFTTHLARLPTRPWAELVAQLLHGISTHPDQG</sequence>
<accession>A0A8J6XPC1</accession>
<feature type="DNA-binding region" description="H-T-H motif" evidence="2">
    <location>
        <begin position="42"/>
        <end position="61"/>
    </location>
</feature>
<dbReference type="Pfam" id="PF00440">
    <property type="entry name" value="TetR_N"/>
    <property type="match status" value="1"/>
</dbReference>
<dbReference type="GO" id="GO:0003700">
    <property type="term" value="F:DNA-binding transcription factor activity"/>
    <property type="evidence" value="ECO:0007669"/>
    <property type="project" value="TreeGrafter"/>
</dbReference>
<organism evidence="4 5">
    <name type="scientific">Iningainema tapete BLCC-T55</name>
    <dbReference type="NCBI Taxonomy" id="2748662"/>
    <lineage>
        <taxon>Bacteria</taxon>
        <taxon>Bacillati</taxon>
        <taxon>Cyanobacteriota</taxon>
        <taxon>Cyanophyceae</taxon>
        <taxon>Nostocales</taxon>
        <taxon>Scytonemataceae</taxon>
        <taxon>Iningainema tapete</taxon>
    </lineage>
</organism>